<accession>A0A848QSJ5</accession>
<comment type="caution">
    <text evidence="2">The sequence shown here is derived from an EMBL/GenBank/DDBJ whole genome shotgun (WGS) entry which is preliminary data.</text>
</comment>
<reference evidence="2 3" key="1">
    <citation type="submission" date="2020-04" db="EMBL/GenBank/DDBJ databases">
        <authorList>
            <person name="Liu A."/>
        </authorList>
    </citation>
    <scope>NUCLEOTIDE SEQUENCE [LARGE SCALE GENOMIC DNA]</scope>
    <source>
        <strain evidence="2 3">RZ02</strain>
    </source>
</reference>
<feature type="region of interest" description="Disordered" evidence="1">
    <location>
        <begin position="30"/>
        <end position="202"/>
    </location>
</feature>
<feature type="compositionally biased region" description="Polar residues" evidence="1">
    <location>
        <begin position="228"/>
        <end position="239"/>
    </location>
</feature>
<evidence type="ECO:0000313" key="3">
    <source>
        <dbReference type="Proteomes" id="UP000561181"/>
    </source>
</evidence>
<feature type="compositionally biased region" description="Polar residues" evidence="1">
    <location>
        <begin position="347"/>
        <end position="361"/>
    </location>
</feature>
<feature type="region of interest" description="Disordered" evidence="1">
    <location>
        <begin position="220"/>
        <end position="264"/>
    </location>
</feature>
<dbReference type="EMBL" id="JABCRE010000003">
    <property type="protein sequence ID" value="NMW32466.1"/>
    <property type="molecule type" value="Genomic_DNA"/>
</dbReference>
<sequence length="522" mass="55152">MTARLLIAGVAAVAGAIAGVFIARKVAAAQGNTTSERAISPAKRGEQKNDPGQKRPISAHEELGSEYLDEPIADAAQTPGRYTGRRRALAVTDDSGPSEYLESAPLPGESLTIDPAPETPREDEPSAIESDTTDTLDLDELGLTEEASVPDQQSEELVEQAPIAMPVPEPEWAAEDNDRTSFTASETIPVNASAGSASYDETTPLTPREELAAMTQRLTTPAEATAYNPLSQHAANNELGQDDHSTDSAVHAEPTTVEASGQPVLDQSLSDLGMVELVERFALALQNKKMEDAKAQQPKAAPYNPFEQNITDETEIEPPVFRRSNPEETAPAAPAAEPQHIQPLPSFAQSAPNAMPSSLQPMTLDEELEEDAFDGIEDLGLSLNVSPNRFAKPEPVENAADTAPDIGADTGADGDSEFSSLLSLKSPLNAGQEFVRIDAEFDRPNTAEPVVVFPGQHAGSAHDALGSASPAEPQQAEPAPKPRAFDAPQGIAPQASTAANNSETERALRDALEKLQKMSGAA</sequence>
<feature type="compositionally biased region" description="Low complexity" evidence="1">
    <location>
        <begin position="467"/>
        <end position="478"/>
    </location>
</feature>
<feature type="region of interest" description="Disordered" evidence="1">
    <location>
        <begin position="456"/>
        <end position="505"/>
    </location>
</feature>
<name>A0A848QSJ5_9SPHN</name>
<feature type="compositionally biased region" description="Low complexity" evidence="1">
    <location>
        <begin position="327"/>
        <end position="338"/>
    </location>
</feature>
<feature type="region of interest" description="Disordered" evidence="1">
    <location>
        <begin position="293"/>
        <end position="371"/>
    </location>
</feature>
<feature type="compositionally biased region" description="Basic and acidic residues" evidence="1">
    <location>
        <begin position="43"/>
        <end position="63"/>
    </location>
</feature>
<dbReference type="RefSeq" id="WP_170013086.1">
    <property type="nucleotide sequence ID" value="NZ_JABCRE010000003.1"/>
</dbReference>
<evidence type="ECO:0000256" key="1">
    <source>
        <dbReference type="SAM" id="MobiDB-lite"/>
    </source>
</evidence>
<dbReference type="Proteomes" id="UP000561181">
    <property type="component" value="Unassembled WGS sequence"/>
</dbReference>
<gene>
    <name evidence="2" type="ORF">HKD42_10375</name>
</gene>
<dbReference type="AlphaFoldDB" id="A0A848QSJ5"/>
<proteinExistence type="predicted"/>
<feature type="region of interest" description="Disordered" evidence="1">
    <location>
        <begin position="387"/>
        <end position="414"/>
    </location>
</feature>
<evidence type="ECO:0000313" key="2">
    <source>
        <dbReference type="EMBL" id="NMW32466.1"/>
    </source>
</evidence>
<keyword evidence="3" id="KW-1185">Reference proteome</keyword>
<protein>
    <submittedName>
        <fullName evidence="2">Uncharacterized protein</fullName>
    </submittedName>
</protein>
<feature type="compositionally biased region" description="Polar residues" evidence="1">
    <location>
        <begin position="180"/>
        <end position="202"/>
    </location>
</feature>
<organism evidence="2 3">
    <name type="scientific">Pontixanthobacter rizhaonensis</name>
    <dbReference type="NCBI Taxonomy" id="2730337"/>
    <lineage>
        <taxon>Bacteria</taxon>
        <taxon>Pseudomonadati</taxon>
        <taxon>Pseudomonadota</taxon>
        <taxon>Alphaproteobacteria</taxon>
        <taxon>Sphingomonadales</taxon>
        <taxon>Erythrobacteraceae</taxon>
        <taxon>Pontixanthobacter</taxon>
    </lineage>
</organism>
<feature type="compositionally biased region" description="Acidic residues" evidence="1">
    <location>
        <begin position="131"/>
        <end position="143"/>
    </location>
</feature>